<name>A0ABR1YFC7_9PEZI</name>
<proteinExistence type="predicted"/>
<accession>A0ABR1YFC7</accession>
<evidence type="ECO:0000313" key="2">
    <source>
        <dbReference type="Proteomes" id="UP001492380"/>
    </source>
</evidence>
<evidence type="ECO:0000313" key="1">
    <source>
        <dbReference type="EMBL" id="KAK8227441.1"/>
    </source>
</evidence>
<reference evidence="1 2" key="1">
    <citation type="submission" date="2024-04" db="EMBL/GenBank/DDBJ databases">
        <title>Phyllosticta paracitricarpa is synonymous to the EU quarantine fungus P. citricarpa based on phylogenomic analyses.</title>
        <authorList>
            <consortium name="Lawrence Berkeley National Laboratory"/>
            <person name="Van Ingen-Buijs V.A."/>
            <person name="Van Westerhoven A.C."/>
            <person name="Haridas S."/>
            <person name="Skiadas P."/>
            <person name="Martin F."/>
            <person name="Groenewald J.Z."/>
            <person name="Crous P.W."/>
            <person name="Seidl M.F."/>
        </authorList>
    </citation>
    <scope>NUCLEOTIDE SEQUENCE [LARGE SCALE GENOMIC DNA]</scope>
    <source>
        <strain evidence="1 2">CBS 123374</strain>
    </source>
</reference>
<gene>
    <name evidence="1" type="ORF">HDK90DRAFT_60213</name>
</gene>
<dbReference type="EMBL" id="JBBWRZ010000010">
    <property type="protein sequence ID" value="KAK8227441.1"/>
    <property type="molecule type" value="Genomic_DNA"/>
</dbReference>
<comment type="caution">
    <text evidence="1">The sequence shown here is derived from an EMBL/GenBank/DDBJ whole genome shotgun (WGS) entry which is preliminary data.</text>
</comment>
<organism evidence="1 2">
    <name type="scientific">Phyllosticta capitalensis</name>
    <dbReference type="NCBI Taxonomy" id="121624"/>
    <lineage>
        <taxon>Eukaryota</taxon>
        <taxon>Fungi</taxon>
        <taxon>Dikarya</taxon>
        <taxon>Ascomycota</taxon>
        <taxon>Pezizomycotina</taxon>
        <taxon>Dothideomycetes</taxon>
        <taxon>Dothideomycetes incertae sedis</taxon>
        <taxon>Botryosphaeriales</taxon>
        <taxon>Phyllostictaceae</taxon>
        <taxon>Phyllosticta</taxon>
    </lineage>
</organism>
<dbReference type="Proteomes" id="UP001492380">
    <property type="component" value="Unassembled WGS sequence"/>
</dbReference>
<keyword evidence="2" id="KW-1185">Reference proteome</keyword>
<sequence length="334" mass="36594">MPKHSKPLVSMHATREHPSVFYSRLLSRRGSQIIVMEIFLSLKSPFVYSLSISLALMFDVVALPRVASHERTAKCFNIVATTLGWGRVPWEKAAAFNPHGRESLFSPLGCLRRWARSHLAWSFLFRVGQPCFPLPPPPAAAAVAVPVCWGARDPPKGSLTHLCSGVAGSLAGTRRSLYYRWRNALPSRDDLLPKLNTSLPKPDGGNVPVVVHKFPWPYSRSPFRSYTMTWLCRAFVLACAGHSNLLSCIAVHPPTQSRVMDTARPRDSNTPRPRTRAGRVLVSLSSTRVRSGAGMLSTCSILFLGPSLLFCSGQGKARQGKAAVQRCGPLTKGA</sequence>
<protein>
    <submittedName>
        <fullName evidence="1">Uncharacterized protein</fullName>
    </submittedName>
</protein>